<dbReference type="STRING" id="314256.OG2516_04104"/>
<keyword evidence="3" id="KW-1185">Reference proteome</keyword>
<protein>
    <recommendedName>
        <fullName evidence="1">SIS domain-containing protein</fullName>
    </recommendedName>
</protein>
<feature type="domain" description="SIS" evidence="1">
    <location>
        <begin position="35"/>
        <end position="213"/>
    </location>
</feature>
<dbReference type="Gene3D" id="3.40.50.10490">
    <property type="entry name" value="Glucose-6-phosphate isomerase like protein, domain 1"/>
    <property type="match status" value="1"/>
</dbReference>
<accession>Q2CEE8</accession>
<dbReference type="InterPro" id="IPR001347">
    <property type="entry name" value="SIS_dom"/>
</dbReference>
<gene>
    <name evidence="2" type="ORF">OG2516_04104</name>
</gene>
<dbReference type="InterPro" id="IPR035472">
    <property type="entry name" value="RpiR-like_SIS"/>
</dbReference>
<organism evidence="2 3">
    <name type="scientific">Oceanicola granulosus (strain ATCC BAA-861 / DSM 15982 / KCTC 12143 / HTCC2516)</name>
    <dbReference type="NCBI Taxonomy" id="314256"/>
    <lineage>
        <taxon>Bacteria</taxon>
        <taxon>Pseudomonadati</taxon>
        <taxon>Pseudomonadota</taxon>
        <taxon>Alphaproteobacteria</taxon>
        <taxon>Rhodobacterales</taxon>
        <taxon>Roseobacteraceae</taxon>
        <taxon>Oceanicola</taxon>
    </lineage>
</organism>
<comment type="caution">
    <text evidence="2">The sequence shown here is derived from an EMBL/GenBank/DDBJ whole genome shotgun (WGS) entry which is preliminary data.</text>
</comment>
<dbReference type="eggNOG" id="COG4821">
    <property type="taxonomic scope" value="Bacteria"/>
</dbReference>
<dbReference type="EMBL" id="AAOT01000018">
    <property type="protein sequence ID" value="EAR51049.1"/>
    <property type="molecule type" value="Genomic_DNA"/>
</dbReference>
<reference evidence="2 3" key="1">
    <citation type="journal article" date="2010" name="J. Bacteriol.">
        <title>Genome sequences of Oceanicola granulosus HTCC2516(T) and Oceanicola batsensis HTCC2597(TDelta).</title>
        <authorList>
            <person name="Thrash J.C."/>
            <person name="Cho J.C."/>
            <person name="Vergin K.L."/>
            <person name="Giovannoni S.J."/>
        </authorList>
    </citation>
    <scope>NUCLEOTIDE SEQUENCE [LARGE SCALE GENOMIC DNA]</scope>
    <source>
        <strain evidence="3">ATCC BAA-861 / DSM 15982 / KCTC 12143 / HTCC2516</strain>
    </source>
</reference>
<dbReference type="NCBIfam" id="NF002805">
    <property type="entry name" value="PRK02947.1"/>
    <property type="match status" value="1"/>
</dbReference>
<evidence type="ECO:0000259" key="1">
    <source>
        <dbReference type="PROSITE" id="PS51464"/>
    </source>
</evidence>
<dbReference type="CDD" id="cd05013">
    <property type="entry name" value="SIS_RpiR"/>
    <property type="match status" value="1"/>
</dbReference>
<dbReference type="SUPFAM" id="SSF53697">
    <property type="entry name" value="SIS domain"/>
    <property type="match status" value="1"/>
</dbReference>
<dbReference type="InterPro" id="IPR046348">
    <property type="entry name" value="SIS_dom_sf"/>
</dbReference>
<dbReference type="Proteomes" id="UP000003635">
    <property type="component" value="Unassembled WGS sequence"/>
</dbReference>
<name>Q2CEE8_OCEGH</name>
<dbReference type="RefSeq" id="WP_007254349.1">
    <property type="nucleotide sequence ID" value="NZ_CH724107.1"/>
</dbReference>
<dbReference type="Pfam" id="PF13580">
    <property type="entry name" value="SIS_2"/>
    <property type="match status" value="1"/>
</dbReference>
<dbReference type="InterPro" id="IPR050099">
    <property type="entry name" value="SIS_GmhA/DiaA_subfam"/>
</dbReference>
<dbReference type="PANTHER" id="PTHR30390">
    <property type="entry name" value="SEDOHEPTULOSE 7-PHOSPHATE ISOMERASE / DNAA INITIATOR-ASSOCIATING FACTOR FOR REPLICATION INITIATION"/>
    <property type="match status" value="1"/>
</dbReference>
<dbReference type="PANTHER" id="PTHR30390:SF7">
    <property type="entry name" value="PHOSPHOHEPTOSE ISOMERASE"/>
    <property type="match status" value="1"/>
</dbReference>
<dbReference type="HOGENOM" id="CLU_089975_0_0_5"/>
<evidence type="ECO:0000313" key="2">
    <source>
        <dbReference type="EMBL" id="EAR51049.1"/>
    </source>
</evidence>
<dbReference type="GO" id="GO:1901135">
    <property type="term" value="P:carbohydrate derivative metabolic process"/>
    <property type="evidence" value="ECO:0007669"/>
    <property type="project" value="InterPro"/>
</dbReference>
<sequence length="247" mass="25934">MTAPLRQTYRDRIVAIIDGLLAQEEAAMDAARDAIALALTRGGIIHVAGSGHSHMLAEEVFYRAGGIAAAQAILDDDLMLHRGAERSTRLERETGQAARVLARYRIAPGDVMVVASNSGRNAYPVELAQIAKASGATVIAVTSLAHARLVESRHPSGKRLFEVADIVLDNGGAYGDGALEVPGVAERMGPTSSVVGIWLLNALIAEAAAQATAAGAAIDIYLSANAEATDDAAHLIIERWRDRIVGL</sequence>
<dbReference type="GO" id="GO:0097367">
    <property type="term" value="F:carbohydrate derivative binding"/>
    <property type="evidence" value="ECO:0007669"/>
    <property type="project" value="InterPro"/>
</dbReference>
<dbReference type="AlphaFoldDB" id="Q2CEE8"/>
<dbReference type="PROSITE" id="PS51464">
    <property type="entry name" value="SIS"/>
    <property type="match status" value="1"/>
</dbReference>
<proteinExistence type="predicted"/>
<evidence type="ECO:0000313" key="3">
    <source>
        <dbReference type="Proteomes" id="UP000003635"/>
    </source>
</evidence>